<organism evidence="1 2">
    <name type="scientific">Xylaria curta</name>
    <dbReference type="NCBI Taxonomy" id="42375"/>
    <lineage>
        <taxon>Eukaryota</taxon>
        <taxon>Fungi</taxon>
        <taxon>Dikarya</taxon>
        <taxon>Ascomycota</taxon>
        <taxon>Pezizomycotina</taxon>
        <taxon>Sordariomycetes</taxon>
        <taxon>Xylariomycetidae</taxon>
        <taxon>Xylariales</taxon>
        <taxon>Xylariaceae</taxon>
        <taxon>Xylaria</taxon>
    </lineage>
</organism>
<protein>
    <submittedName>
        <fullName evidence="1">Uncharacterized protein</fullName>
    </submittedName>
</protein>
<comment type="caution">
    <text evidence="1">The sequence shown here is derived from an EMBL/GenBank/DDBJ whole genome shotgun (WGS) entry which is preliminary data.</text>
</comment>
<evidence type="ECO:0000313" key="2">
    <source>
        <dbReference type="Proteomes" id="UP001143856"/>
    </source>
</evidence>
<keyword evidence="2" id="KW-1185">Reference proteome</keyword>
<sequence>MVQIIQGILRYYIHALDDPTDWEDAVPRIQFEYNNTKNNTTGSSPNEIALGFSPTNVTDVFSPGKSTEAERIPLLPAARIQAADAIALASMTMKHYYDKRRQPKYFKVGDRVMLRLHKGYKINDNKGQKMSQRCAGPFRVIERIGTLAYRLDLKQYNAQVHDVISIDHLEPAPLDTYARELPPIGPIRMINHPRERIIKVRISGKGKGKLTQYLVKYEGIGHEFNEWLTREELGSDSHLIDEFTRGKPQNEEEKETEQ</sequence>
<gene>
    <name evidence="1" type="ORF">NUW58_g2044</name>
</gene>
<dbReference type="EMBL" id="JAPDGR010000247">
    <property type="protein sequence ID" value="KAJ2992804.1"/>
    <property type="molecule type" value="Genomic_DNA"/>
</dbReference>
<name>A0ACC1PK04_9PEZI</name>
<reference evidence="1" key="1">
    <citation type="submission" date="2022-10" db="EMBL/GenBank/DDBJ databases">
        <title>Genome Sequence of Xylaria curta.</title>
        <authorList>
            <person name="Buettner E."/>
        </authorList>
    </citation>
    <scope>NUCLEOTIDE SEQUENCE</scope>
    <source>
        <strain evidence="1">Babe10</strain>
    </source>
</reference>
<dbReference type="Proteomes" id="UP001143856">
    <property type="component" value="Unassembled WGS sequence"/>
</dbReference>
<evidence type="ECO:0000313" key="1">
    <source>
        <dbReference type="EMBL" id="KAJ2992804.1"/>
    </source>
</evidence>
<proteinExistence type="predicted"/>
<accession>A0ACC1PK04</accession>